<sequence length="300" mass="32908">MNTRTTASTVIETINVTKTFRRGKVTALQGINLRIQEGEMVAIVGKNGAGKTTLFDIFLGLAKPTHGEITLFGLPPATAISQGLVGALHQTGGLLPDVTAQEIVTMIASLYPHPRDVNEILEQCNLKAIASRKVRKCSGGEKQRIKLAAALVGNPKLIVLDEPTAGMDPQTRQLLWNTLNALSHQGLTIVFSTHYLKEAEDFASRIILLDHGLIRATGAPHEALSDHHPVIVEFNAPAHNLDEKLPEYSGVTHWETTTQGYRVFTHNSDDFAREILNHPDVTNLRIRSRSLDEIFAEEGH</sequence>
<comment type="caution">
    <text evidence="7">The sequence shown here is derived from an EMBL/GenBank/DDBJ whole genome shotgun (WGS) entry which is preliminary data.</text>
</comment>
<dbReference type="PROSITE" id="PS50893">
    <property type="entry name" value="ABC_TRANSPORTER_2"/>
    <property type="match status" value="1"/>
</dbReference>
<organism evidence="7 8">
    <name type="scientific">Corynebacterium felinum</name>
    <dbReference type="NCBI Taxonomy" id="131318"/>
    <lineage>
        <taxon>Bacteria</taxon>
        <taxon>Bacillati</taxon>
        <taxon>Actinomycetota</taxon>
        <taxon>Actinomycetes</taxon>
        <taxon>Mycobacteriales</taxon>
        <taxon>Corynebacteriaceae</taxon>
        <taxon>Corynebacterium</taxon>
    </lineage>
</organism>
<dbReference type="RefSeq" id="WP_277103174.1">
    <property type="nucleotide sequence ID" value="NZ_BAAAJS010000051.1"/>
</dbReference>
<reference evidence="7 8" key="1">
    <citation type="submission" date="2023-07" db="EMBL/GenBank/DDBJ databases">
        <title>Sequencing the genomes of 1000 actinobacteria strains.</title>
        <authorList>
            <person name="Klenk H.-P."/>
        </authorList>
    </citation>
    <scope>NUCLEOTIDE SEQUENCE [LARGE SCALE GENOMIC DNA]</scope>
    <source>
        <strain evidence="7 8">DSM 44508</strain>
    </source>
</reference>
<accession>A0ABU2BAJ4</accession>
<dbReference type="SUPFAM" id="SSF52540">
    <property type="entry name" value="P-loop containing nucleoside triphosphate hydrolases"/>
    <property type="match status" value="1"/>
</dbReference>
<evidence type="ECO:0000313" key="8">
    <source>
        <dbReference type="Proteomes" id="UP001183619"/>
    </source>
</evidence>
<keyword evidence="4 7" id="KW-0067">ATP-binding</keyword>
<dbReference type="Pfam" id="PF00005">
    <property type="entry name" value="ABC_tran"/>
    <property type="match status" value="1"/>
</dbReference>
<dbReference type="InterPro" id="IPR027417">
    <property type="entry name" value="P-loop_NTPase"/>
</dbReference>
<dbReference type="CDD" id="cd03230">
    <property type="entry name" value="ABC_DR_subfamily_A"/>
    <property type="match status" value="1"/>
</dbReference>
<dbReference type="InterPro" id="IPR003439">
    <property type="entry name" value="ABC_transporter-like_ATP-bd"/>
</dbReference>
<protein>
    <submittedName>
        <fullName evidence="7">ABC-2 type transport system ATP-binding protein</fullName>
    </submittedName>
</protein>
<evidence type="ECO:0000256" key="3">
    <source>
        <dbReference type="ARBA" id="ARBA00022741"/>
    </source>
</evidence>
<dbReference type="Proteomes" id="UP001183619">
    <property type="component" value="Unassembled WGS sequence"/>
</dbReference>
<feature type="domain" description="ABC transporter" evidence="6">
    <location>
        <begin position="11"/>
        <end position="236"/>
    </location>
</feature>
<dbReference type="EMBL" id="JAVDYF010000001">
    <property type="protein sequence ID" value="MDR7355620.1"/>
    <property type="molecule type" value="Genomic_DNA"/>
</dbReference>
<keyword evidence="8" id="KW-1185">Reference proteome</keyword>
<keyword evidence="3" id="KW-0547">Nucleotide-binding</keyword>
<evidence type="ECO:0000256" key="1">
    <source>
        <dbReference type="ARBA" id="ARBA00004202"/>
    </source>
</evidence>
<evidence type="ECO:0000256" key="4">
    <source>
        <dbReference type="ARBA" id="ARBA00022840"/>
    </source>
</evidence>
<evidence type="ECO:0000313" key="7">
    <source>
        <dbReference type="EMBL" id="MDR7355620.1"/>
    </source>
</evidence>
<dbReference type="InterPro" id="IPR050763">
    <property type="entry name" value="ABC_transporter_ATP-binding"/>
</dbReference>
<comment type="subcellular location">
    <subcellularLocation>
        <location evidence="1">Cell membrane</location>
        <topology evidence="1">Peripheral membrane protein</topology>
    </subcellularLocation>
</comment>
<dbReference type="PANTHER" id="PTHR42711:SF17">
    <property type="entry name" value="ABC TRANSPORTER ATP-BINDING PROTEIN"/>
    <property type="match status" value="1"/>
</dbReference>
<keyword evidence="5" id="KW-0046">Antibiotic resistance</keyword>
<evidence type="ECO:0000256" key="2">
    <source>
        <dbReference type="ARBA" id="ARBA00022448"/>
    </source>
</evidence>
<evidence type="ECO:0000256" key="5">
    <source>
        <dbReference type="ARBA" id="ARBA00023251"/>
    </source>
</evidence>
<dbReference type="PROSITE" id="PS00211">
    <property type="entry name" value="ABC_TRANSPORTER_1"/>
    <property type="match status" value="1"/>
</dbReference>
<evidence type="ECO:0000259" key="6">
    <source>
        <dbReference type="PROSITE" id="PS50893"/>
    </source>
</evidence>
<name>A0ABU2BAJ4_9CORY</name>
<dbReference type="PANTHER" id="PTHR42711">
    <property type="entry name" value="ABC TRANSPORTER ATP-BINDING PROTEIN"/>
    <property type="match status" value="1"/>
</dbReference>
<dbReference type="SMART" id="SM00382">
    <property type="entry name" value="AAA"/>
    <property type="match status" value="1"/>
</dbReference>
<dbReference type="Gene3D" id="3.40.50.300">
    <property type="entry name" value="P-loop containing nucleotide triphosphate hydrolases"/>
    <property type="match status" value="1"/>
</dbReference>
<keyword evidence="2" id="KW-0813">Transport</keyword>
<dbReference type="InterPro" id="IPR003593">
    <property type="entry name" value="AAA+_ATPase"/>
</dbReference>
<gene>
    <name evidence="7" type="ORF">J2S37_002158</name>
</gene>
<dbReference type="GO" id="GO:0005524">
    <property type="term" value="F:ATP binding"/>
    <property type="evidence" value="ECO:0007669"/>
    <property type="project" value="UniProtKB-KW"/>
</dbReference>
<dbReference type="InterPro" id="IPR017871">
    <property type="entry name" value="ABC_transporter-like_CS"/>
</dbReference>
<proteinExistence type="predicted"/>